<organism evidence="1 2">
    <name type="scientific">Actinidia rufa</name>
    <dbReference type="NCBI Taxonomy" id="165716"/>
    <lineage>
        <taxon>Eukaryota</taxon>
        <taxon>Viridiplantae</taxon>
        <taxon>Streptophyta</taxon>
        <taxon>Embryophyta</taxon>
        <taxon>Tracheophyta</taxon>
        <taxon>Spermatophyta</taxon>
        <taxon>Magnoliopsida</taxon>
        <taxon>eudicotyledons</taxon>
        <taxon>Gunneridae</taxon>
        <taxon>Pentapetalae</taxon>
        <taxon>asterids</taxon>
        <taxon>Ericales</taxon>
        <taxon>Actinidiaceae</taxon>
        <taxon>Actinidia</taxon>
    </lineage>
</organism>
<dbReference type="EMBL" id="BJWL01000006">
    <property type="protein sequence ID" value="GFY88756.1"/>
    <property type="molecule type" value="Genomic_DNA"/>
</dbReference>
<dbReference type="AlphaFoldDB" id="A0A7J0ERC9"/>
<dbReference type="OrthoDB" id="1928087at2759"/>
<name>A0A7J0ERC9_9ERIC</name>
<keyword evidence="2" id="KW-1185">Reference proteome</keyword>
<protein>
    <submittedName>
        <fullName evidence="1">DNA binding protein</fullName>
    </submittedName>
</protein>
<sequence>MSSSHTTRICANILMNKICALKSIHTSPDCTEGMDLESLFLLFSVKSTVHSSPGLFSHAPTTVGTTDGNSPSMVSSVQVSRQETIVDKEEAGDGFSVNNSKVADGLNLKPQMSMGHNDRPERIIQFWGCHIVLERSDLQFTPDGQSLVY</sequence>
<reference evidence="1 2" key="1">
    <citation type="submission" date="2019-07" db="EMBL/GenBank/DDBJ databases">
        <title>De Novo Assembly of kiwifruit Actinidia rufa.</title>
        <authorList>
            <person name="Sugita-Konishi S."/>
            <person name="Sato K."/>
            <person name="Mori E."/>
            <person name="Abe Y."/>
            <person name="Kisaki G."/>
            <person name="Hamano K."/>
            <person name="Suezawa K."/>
            <person name="Otani M."/>
            <person name="Fukuda T."/>
            <person name="Manabe T."/>
            <person name="Gomi K."/>
            <person name="Tabuchi M."/>
            <person name="Akimitsu K."/>
            <person name="Kataoka I."/>
        </authorList>
    </citation>
    <scope>NUCLEOTIDE SEQUENCE [LARGE SCALE GENOMIC DNA]</scope>
    <source>
        <strain evidence="2">cv. Fuchu</strain>
    </source>
</reference>
<proteinExistence type="predicted"/>
<evidence type="ECO:0000313" key="2">
    <source>
        <dbReference type="Proteomes" id="UP000585474"/>
    </source>
</evidence>
<accession>A0A7J0ERC9</accession>
<gene>
    <name evidence="1" type="ORF">Acr_06g0006960</name>
</gene>
<evidence type="ECO:0000313" key="1">
    <source>
        <dbReference type="EMBL" id="GFY88756.1"/>
    </source>
</evidence>
<comment type="caution">
    <text evidence="1">The sequence shown here is derived from an EMBL/GenBank/DDBJ whole genome shotgun (WGS) entry which is preliminary data.</text>
</comment>
<dbReference type="Proteomes" id="UP000585474">
    <property type="component" value="Unassembled WGS sequence"/>
</dbReference>